<evidence type="ECO:0000313" key="7">
    <source>
        <dbReference type="Proteomes" id="UP000005709"/>
    </source>
</evidence>
<dbReference type="EMBL" id="ACYG01000030">
    <property type="protein sequence ID" value="EEV16619.1"/>
    <property type="molecule type" value="Genomic_DNA"/>
</dbReference>
<evidence type="ECO:0000256" key="4">
    <source>
        <dbReference type="SAM" id="SignalP"/>
    </source>
</evidence>
<accession>C8PKL0</accession>
<dbReference type="PANTHER" id="PTHR30085:SF6">
    <property type="entry name" value="ABC TRANSPORTER GLUTAMINE-BINDING PROTEIN GLNH"/>
    <property type="match status" value="1"/>
</dbReference>
<feature type="domain" description="Solute-binding protein family 3/N-terminal" evidence="5">
    <location>
        <begin position="28"/>
        <end position="261"/>
    </location>
</feature>
<comment type="similarity">
    <text evidence="1">Belongs to the bacterial solute-binding protein 3 family.</text>
</comment>
<dbReference type="SUPFAM" id="SSF53850">
    <property type="entry name" value="Periplasmic binding protein-like II"/>
    <property type="match status" value="1"/>
</dbReference>
<dbReference type="GO" id="GO:0005576">
    <property type="term" value="C:extracellular region"/>
    <property type="evidence" value="ECO:0007669"/>
    <property type="project" value="TreeGrafter"/>
</dbReference>
<dbReference type="SMART" id="SM00062">
    <property type="entry name" value="PBPb"/>
    <property type="match status" value="1"/>
</dbReference>
<sequence length="267" mass="29361">MKKIILALMLAVCSLLSNTLTQIKEKGVIRIGIDGSSPPFSVAKDGGYSGFEILLIEGLVKEIFGDKGSKIQYVVTVGDDRIKAVQDNRVDLDIALISVTKEREKLVDFSDPYFSVNIGVLTRSDDNIRKVSDLNGKTILAQPGTTVFDYFTKQGYNVVPCASANECFNDLKSGKGDGYGDDNLLVFAYAVVDRKVEVNIKNLGSTDFLAIAVQKGNTELLNAVNAGLIELSKKGFFTKIFDESIEPFYKGTIDKKYFLLDDLYSLF</sequence>
<dbReference type="GO" id="GO:0006865">
    <property type="term" value="P:amino acid transport"/>
    <property type="evidence" value="ECO:0007669"/>
    <property type="project" value="TreeGrafter"/>
</dbReference>
<dbReference type="Pfam" id="PF00497">
    <property type="entry name" value="SBP_bac_3"/>
    <property type="match status" value="1"/>
</dbReference>
<dbReference type="AlphaFoldDB" id="C8PKL0"/>
<evidence type="ECO:0000256" key="1">
    <source>
        <dbReference type="ARBA" id="ARBA00010333"/>
    </source>
</evidence>
<evidence type="ECO:0000256" key="2">
    <source>
        <dbReference type="ARBA" id="ARBA00022448"/>
    </source>
</evidence>
<protein>
    <submittedName>
        <fullName evidence="6">ABC transporter, substrate-binding protein, family 3</fullName>
    </submittedName>
</protein>
<dbReference type="InterPro" id="IPR001638">
    <property type="entry name" value="Solute-binding_3/MltF_N"/>
</dbReference>
<dbReference type="RefSeq" id="WP_005872858.1">
    <property type="nucleotide sequence ID" value="NZ_ACYG01000030.1"/>
</dbReference>
<evidence type="ECO:0000256" key="3">
    <source>
        <dbReference type="ARBA" id="ARBA00022729"/>
    </source>
</evidence>
<comment type="caution">
    <text evidence="6">The sequence shown here is derived from an EMBL/GenBank/DDBJ whole genome shotgun (WGS) entry which is preliminary data.</text>
</comment>
<feature type="chain" id="PRO_5002991156" evidence="4">
    <location>
        <begin position="20"/>
        <end position="267"/>
    </location>
</feature>
<dbReference type="PANTHER" id="PTHR30085">
    <property type="entry name" value="AMINO ACID ABC TRANSPORTER PERMEASE"/>
    <property type="match status" value="1"/>
</dbReference>
<proteinExistence type="inferred from homology"/>
<dbReference type="Gene3D" id="3.40.190.10">
    <property type="entry name" value="Periplasmic binding protein-like II"/>
    <property type="match status" value="2"/>
</dbReference>
<reference evidence="6 7" key="1">
    <citation type="submission" date="2009-07" db="EMBL/GenBank/DDBJ databases">
        <authorList>
            <person name="Madupu R."/>
            <person name="Sebastian Y."/>
            <person name="Durkin A.S."/>
            <person name="Torralba M."/>
            <person name="Methe B."/>
            <person name="Sutton G.G."/>
            <person name="Strausberg R.L."/>
            <person name="Nelson K.E."/>
        </authorList>
    </citation>
    <scope>NUCLEOTIDE SEQUENCE [LARGE SCALE GENOMIC DNA]</scope>
    <source>
        <strain evidence="6 7">RM3268</strain>
    </source>
</reference>
<dbReference type="eggNOG" id="COG0834">
    <property type="taxonomic scope" value="Bacteria"/>
</dbReference>
<keyword evidence="7" id="KW-1185">Reference proteome</keyword>
<dbReference type="STRING" id="824.CGRAC_2156"/>
<evidence type="ECO:0000313" key="6">
    <source>
        <dbReference type="EMBL" id="EEV16619.1"/>
    </source>
</evidence>
<keyword evidence="3 4" id="KW-0732">Signal</keyword>
<dbReference type="Proteomes" id="UP000005709">
    <property type="component" value="Unassembled WGS sequence"/>
</dbReference>
<dbReference type="OrthoDB" id="368476at2"/>
<dbReference type="InterPro" id="IPR051455">
    <property type="entry name" value="Bact_solute-bind_prot3"/>
</dbReference>
<gene>
    <name evidence="6" type="ORF">CAMGR0001_0232</name>
</gene>
<organism evidence="6 7">
    <name type="scientific">Campylobacter gracilis RM3268</name>
    <dbReference type="NCBI Taxonomy" id="553220"/>
    <lineage>
        <taxon>Bacteria</taxon>
        <taxon>Pseudomonadati</taxon>
        <taxon>Campylobacterota</taxon>
        <taxon>Epsilonproteobacteria</taxon>
        <taxon>Campylobacterales</taxon>
        <taxon>Campylobacteraceae</taxon>
        <taxon>Campylobacter</taxon>
    </lineage>
</organism>
<name>C8PKL0_9BACT</name>
<evidence type="ECO:0000259" key="5">
    <source>
        <dbReference type="SMART" id="SM00062"/>
    </source>
</evidence>
<dbReference type="GO" id="GO:0030288">
    <property type="term" value="C:outer membrane-bounded periplasmic space"/>
    <property type="evidence" value="ECO:0007669"/>
    <property type="project" value="TreeGrafter"/>
</dbReference>
<keyword evidence="2" id="KW-0813">Transport</keyword>
<feature type="signal peptide" evidence="4">
    <location>
        <begin position="1"/>
        <end position="19"/>
    </location>
</feature>